<reference evidence="1" key="1">
    <citation type="submission" date="2022-07" db="EMBL/GenBank/DDBJ databases">
        <title>Phylogenomic reconstructions and comparative analyses of Kickxellomycotina fungi.</title>
        <authorList>
            <person name="Reynolds N.K."/>
            <person name="Stajich J.E."/>
            <person name="Barry K."/>
            <person name="Grigoriev I.V."/>
            <person name="Crous P."/>
            <person name="Smith M.E."/>
        </authorList>
    </citation>
    <scope>NUCLEOTIDE SEQUENCE</scope>
    <source>
        <strain evidence="1">NRRL 5244</strain>
    </source>
</reference>
<keyword evidence="2" id="KW-1185">Reference proteome</keyword>
<protein>
    <submittedName>
        <fullName evidence="1">UV-damaged DNA-binding protein rad7</fullName>
    </submittedName>
</protein>
<evidence type="ECO:0000313" key="1">
    <source>
        <dbReference type="EMBL" id="KAJ1939340.1"/>
    </source>
</evidence>
<comment type="caution">
    <text evidence="1">The sequence shown here is derived from an EMBL/GenBank/DDBJ whole genome shotgun (WGS) entry which is preliminary data.</text>
</comment>
<proteinExistence type="predicted"/>
<organism evidence="1 2">
    <name type="scientific">Linderina macrospora</name>
    <dbReference type="NCBI Taxonomy" id="4868"/>
    <lineage>
        <taxon>Eukaryota</taxon>
        <taxon>Fungi</taxon>
        <taxon>Fungi incertae sedis</taxon>
        <taxon>Zoopagomycota</taxon>
        <taxon>Kickxellomycotina</taxon>
        <taxon>Kickxellomycetes</taxon>
        <taxon>Kickxellales</taxon>
        <taxon>Kickxellaceae</taxon>
        <taxon>Linderina</taxon>
    </lineage>
</organism>
<gene>
    <name evidence="1" type="primary">RAD7</name>
    <name evidence="1" type="ORF">FBU59_004157</name>
</gene>
<dbReference type="EMBL" id="JANBPW010002880">
    <property type="protein sequence ID" value="KAJ1939340.1"/>
    <property type="molecule type" value="Genomic_DNA"/>
</dbReference>
<keyword evidence="1" id="KW-0238">DNA-binding</keyword>
<name>A0ACC1J6E1_9FUNG</name>
<sequence length="499" mass="54832">MRADYALPRLLCPACRKSVDKANKPELAKQPAVKRRAAGLAAPAVSKRRRVRKTADGLLELDVKLPSLQDLCVRAIAKNIDQVESFGDVSEAVTLKLCRIISKMRLLDEQTLGLFLGAGRTTVTLYDCAKLTDHDLGRLLEYPNIESLHLGLCGRLTGGRLLDLANKLPNLTSLTLEGAFLVDDQAFADFFRIIGDRLRVFHVRWAGFGLTAMRALVVNCENLEDLSIAECTDFDDACLAMLAPPVDQAESDKQNAARKLRTRLTGKGKDAGEVPVPSWRALKLQRLGLGKPHHVMDHKTAMRVIEAVGHDLVSLDVSGFKDIKDEFVTVGLHKHCPMLRELTMDECLEITGTGLSQYFAGLREATGRRAGESLERVGLERCYGLTAETVQELVRSAGSSLQALNLNSVDDKMTKWGLMALTGRMYDAEGNLVEETTGCSCLAEIDLSWVRCTTDAVMEEVVRCCPRIATVRVYGCPGVTQFAPSRAGLRYLGRESDTL</sequence>
<evidence type="ECO:0000313" key="2">
    <source>
        <dbReference type="Proteomes" id="UP001150603"/>
    </source>
</evidence>
<accession>A0ACC1J6E1</accession>
<dbReference type="Proteomes" id="UP001150603">
    <property type="component" value="Unassembled WGS sequence"/>
</dbReference>